<feature type="transmembrane region" description="Helical" evidence="2">
    <location>
        <begin position="82"/>
        <end position="102"/>
    </location>
</feature>
<dbReference type="VEuPathDB" id="VectorBase:ASTE008719"/>
<feature type="region of interest" description="Disordered" evidence="1">
    <location>
        <begin position="123"/>
        <end position="193"/>
    </location>
</feature>
<dbReference type="Proteomes" id="UP000076408">
    <property type="component" value="Unassembled WGS sequence"/>
</dbReference>
<name>A0A182YDT0_ANOST</name>
<dbReference type="EnsemblMetazoa" id="ASTEI06616-RA">
    <property type="protein sequence ID" value="ASTEI06616-PA"/>
    <property type="gene ID" value="ASTEI06616"/>
</dbReference>
<evidence type="ECO:0000256" key="1">
    <source>
        <dbReference type="SAM" id="MobiDB-lite"/>
    </source>
</evidence>
<sequence>MTVRWSSSVLVPVVILVAWSIPSAFGCTRKCDRFEYCDENSNACRNCSALCEKDEYSCYHKCQTLRQNITTLQESVLTMKTIVLVFSVVAFVLICTALALLIKKYVHSIREFCRWRPQNKNTTTPPVAYTHENPNTKSPKTVPKNGANGPKQTSTSVSIYPETEVDHSVQTGTTSISHRYPAEDSTESYSYDNAACNVTPTSNNPMPKF</sequence>
<evidence type="ECO:0008006" key="6">
    <source>
        <dbReference type="Google" id="ProtNLM"/>
    </source>
</evidence>
<evidence type="ECO:0000256" key="2">
    <source>
        <dbReference type="SAM" id="Phobius"/>
    </source>
</evidence>
<keyword evidence="5" id="KW-1185">Reference proteome</keyword>
<reference evidence="4" key="2">
    <citation type="submission" date="2020-05" db="UniProtKB">
        <authorList>
            <consortium name="EnsemblMetazoa"/>
        </authorList>
    </citation>
    <scope>IDENTIFICATION</scope>
    <source>
        <strain evidence="4">Indian</strain>
    </source>
</reference>
<keyword evidence="2" id="KW-0812">Transmembrane</keyword>
<dbReference type="STRING" id="30069.A0A182YDT0"/>
<keyword evidence="2" id="KW-0472">Membrane</keyword>
<dbReference type="VEuPathDB" id="VectorBase:ASTEI20_035636"/>
<accession>A0A182YDT0</accession>
<dbReference type="AlphaFoldDB" id="A0A182YDT0"/>
<feature type="chain" id="PRO_5043343691" description="Protein grindelwald" evidence="3">
    <location>
        <begin position="27"/>
        <end position="209"/>
    </location>
</feature>
<feature type="compositionally biased region" description="Polar residues" evidence="1">
    <location>
        <begin position="168"/>
        <end position="177"/>
    </location>
</feature>
<protein>
    <recommendedName>
        <fullName evidence="6">Protein grindelwald</fullName>
    </recommendedName>
</protein>
<dbReference type="PROSITE" id="PS51257">
    <property type="entry name" value="PROKAR_LIPOPROTEIN"/>
    <property type="match status" value="1"/>
</dbReference>
<dbReference type="VEuPathDB" id="VectorBase:ASTEI06616"/>
<proteinExistence type="predicted"/>
<evidence type="ECO:0000313" key="4">
    <source>
        <dbReference type="EnsemblMetazoa" id="ASTEI06616-PA"/>
    </source>
</evidence>
<keyword evidence="2" id="KW-1133">Transmembrane helix</keyword>
<dbReference type="OMA" id="TSISHRY"/>
<organism evidence="4 5">
    <name type="scientific">Anopheles stephensi</name>
    <name type="common">Indo-Pakistan malaria mosquito</name>
    <dbReference type="NCBI Taxonomy" id="30069"/>
    <lineage>
        <taxon>Eukaryota</taxon>
        <taxon>Metazoa</taxon>
        <taxon>Ecdysozoa</taxon>
        <taxon>Arthropoda</taxon>
        <taxon>Hexapoda</taxon>
        <taxon>Insecta</taxon>
        <taxon>Pterygota</taxon>
        <taxon>Neoptera</taxon>
        <taxon>Endopterygota</taxon>
        <taxon>Diptera</taxon>
        <taxon>Nematocera</taxon>
        <taxon>Culicoidea</taxon>
        <taxon>Culicidae</taxon>
        <taxon>Anophelinae</taxon>
        <taxon>Anopheles</taxon>
    </lineage>
</organism>
<evidence type="ECO:0000256" key="3">
    <source>
        <dbReference type="SAM" id="SignalP"/>
    </source>
</evidence>
<keyword evidence="3" id="KW-0732">Signal</keyword>
<evidence type="ECO:0000313" key="5">
    <source>
        <dbReference type="Proteomes" id="UP000076408"/>
    </source>
</evidence>
<reference evidence="5" key="1">
    <citation type="journal article" date="2014" name="Genome Biol.">
        <title>Genome analysis of a major urban malaria vector mosquito, Anopheles stephensi.</title>
        <authorList>
            <person name="Jiang X."/>
            <person name="Peery A."/>
            <person name="Hall A.B."/>
            <person name="Sharma A."/>
            <person name="Chen X.G."/>
            <person name="Waterhouse R.M."/>
            <person name="Komissarov A."/>
            <person name="Riehle M.M."/>
            <person name="Shouche Y."/>
            <person name="Sharakhova M.V."/>
            <person name="Lawson D."/>
            <person name="Pakpour N."/>
            <person name="Arensburger P."/>
            <person name="Davidson V.L."/>
            <person name="Eiglmeier K."/>
            <person name="Emrich S."/>
            <person name="George P."/>
            <person name="Kennedy R.C."/>
            <person name="Mane S.P."/>
            <person name="Maslen G."/>
            <person name="Oringanje C."/>
            <person name="Qi Y."/>
            <person name="Settlage R."/>
            <person name="Tojo M."/>
            <person name="Tubio J.M."/>
            <person name="Unger M.F."/>
            <person name="Wang B."/>
            <person name="Vernick K.D."/>
            <person name="Ribeiro J.M."/>
            <person name="James A.A."/>
            <person name="Michel K."/>
            <person name="Riehle M.A."/>
            <person name="Luckhart S."/>
            <person name="Sharakhov I.V."/>
            <person name="Tu Z."/>
        </authorList>
    </citation>
    <scope>NUCLEOTIDE SEQUENCE [LARGE SCALE GENOMIC DNA]</scope>
    <source>
        <strain evidence="5">Indian</strain>
    </source>
</reference>
<feature type="signal peptide" evidence="3">
    <location>
        <begin position="1"/>
        <end position="26"/>
    </location>
</feature>